<dbReference type="InterPro" id="IPR003128">
    <property type="entry name" value="Villin_headpiece"/>
</dbReference>
<evidence type="ECO:0000256" key="2">
    <source>
        <dbReference type="ARBA" id="ARBA00022723"/>
    </source>
</evidence>
<dbReference type="PROSITE" id="PS50003">
    <property type="entry name" value="PH_DOMAIN"/>
    <property type="match status" value="1"/>
</dbReference>
<dbReference type="GO" id="GO:0031032">
    <property type="term" value="P:actomyosin structure organization"/>
    <property type="evidence" value="ECO:0007669"/>
    <property type="project" value="TreeGrafter"/>
</dbReference>
<dbReference type="PROSITE" id="PS50081">
    <property type="entry name" value="ZF_DAG_PE_2"/>
    <property type="match status" value="1"/>
</dbReference>
<organism evidence="10">
    <name type="scientific">Timema californicum</name>
    <name type="common">California timema</name>
    <name type="synonym">Walking stick</name>
    <dbReference type="NCBI Taxonomy" id="61474"/>
    <lineage>
        <taxon>Eukaryota</taxon>
        <taxon>Metazoa</taxon>
        <taxon>Ecdysozoa</taxon>
        <taxon>Arthropoda</taxon>
        <taxon>Hexapoda</taxon>
        <taxon>Insecta</taxon>
        <taxon>Pterygota</taxon>
        <taxon>Neoptera</taxon>
        <taxon>Polyneoptera</taxon>
        <taxon>Phasmatodea</taxon>
        <taxon>Timematodea</taxon>
        <taxon>Timematoidea</taxon>
        <taxon>Timematidae</taxon>
        <taxon>Timema</taxon>
    </lineage>
</organism>
<dbReference type="GO" id="GO:0072518">
    <property type="term" value="F:Rho-dependent protein serine/threonine kinase activity"/>
    <property type="evidence" value="ECO:0007669"/>
    <property type="project" value="TreeGrafter"/>
</dbReference>
<protein>
    <submittedName>
        <fullName evidence="10">(California timema) hypothetical protein</fullName>
    </submittedName>
</protein>
<feature type="domain" description="Phorbol-ester/DAG-type" evidence="8">
    <location>
        <begin position="1408"/>
        <end position="1462"/>
    </location>
</feature>
<dbReference type="GO" id="GO:0048598">
    <property type="term" value="P:embryonic morphogenesis"/>
    <property type="evidence" value="ECO:0007669"/>
    <property type="project" value="TreeGrafter"/>
</dbReference>
<feature type="domain" description="HP" evidence="9">
    <location>
        <begin position="1610"/>
        <end position="1675"/>
    </location>
</feature>
<proteinExistence type="predicted"/>
<dbReference type="SUPFAM" id="SSF47050">
    <property type="entry name" value="VHP, Villin headpiece domain"/>
    <property type="match status" value="1"/>
</dbReference>
<feature type="coiled-coil region" evidence="4">
    <location>
        <begin position="241"/>
        <end position="338"/>
    </location>
</feature>
<dbReference type="GO" id="GO:0005737">
    <property type="term" value="C:cytoplasm"/>
    <property type="evidence" value="ECO:0007669"/>
    <property type="project" value="TreeGrafter"/>
</dbReference>
<evidence type="ECO:0000313" key="10">
    <source>
        <dbReference type="EMBL" id="CAD7569622.1"/>
    </source>
</evidence>
<dbReference type="InterPro" id="IPR002219">
    <property type="entry name" value="PKC_DAG/PE"/>
</dbReference>
<feature type="coiled-coil region" evidence="4">
    <location>
        <begin position="569"/>
        <end position="823"/>
    </location>
</feature>
<evidence type="ECO:0000256" key="6">
    <source>
        <dbReference type="SAM" id="SignalP"/>
    </source>
</evidence>
<evidence type="ECO:0000259" key="7">
    <source>
        <dbReference type="PROSITE" id="PS50003"/>
    </source>
</evidence>
<sequence length="1675" mass="194221">MWDLVLGLVVLFLLWVAACWRVSDSTQGRSSSDQKSNSSEEKPLKTVGSATVKNLRQDKEVTKIIQDLKDNLVQHFQTIQSLNKALEEKDETLSNFESGRALQSSLIQDLRRELLEKTVEVEDLKIRQPISTFALSHPPRVEVPESFDLLPGFSSSQDKEPNLDSLKQELDKKILIIQNYEQDRELLEKTIQELQKQLNEQSATIASLGIELKYDKEYENPYLGRIAGHKQDIIQEFKSRLEYLERTLLEKTEIIDRYENKIASQAQTVQELRESLADNVHTIKSFELELSVNCTNIQELEAKNIKQEEISQELKHKVIEYEELVDKLRAELTTYRRNGELTNDLEEVNQLKYKLATQLQIIVELNNKLDDKLSYTKEVEKRNEELKSMIENESQVIEELKKSLMTKSELIKDMNNEFIDKSDLVKEIQNSKEELKYIIENLRRDLKQETQRYEVLSNEFKAVSSIALKLGEERDTQDQMIENMKQNLRAEAKPVPAPRDTVGAALIEPEHIGDLKEKREEELKQTSSDWQGELILKTDAIQSLGEDTKIKDQIIAELRETSSRDSQTIKVLNEELRRKSSIIDELEKLKEKYEQEIEELKLLSESPHVVEELNEVLRSKLVIIKDLEEHKTNHEEEIRLLQEHLALKTQEALDSNTKQDVNCDVEKLAYTCEQHEQTIKKMSNEIQHKEQIIHDIESKLVDLVEQQRKIDKGKLQHNIEKERENTQEINEKLFAIQNLEKETKQQVQTIDKLRKLLEEHQREHELKLSEKSEVIQKLREELNSSLSLIDKLESDLRDRLLTIKDLETELELQVRVNGELKDELVQQAAIVQGLQDDISQTTQDRLKTEAQNQKISIEGVSDNDIKKLLENRLNKAGTYTINDIEKEFEKKDRKLEDLKEERNNHLSRIKELEKELHKSALDVQDMERDVKKQISELDVQNQTIDEQQAKLVSQSQVIDELNDQLAGLEGLQQHIKSNDLRIQELEEEVHVHTGKERTLEARVKELENELAQARATQDVIDDNLNQTKTILDMKIALEDKDETIRNLEQEVFKHSQALEALQNDLASSQDFDRQTELQEMMTELKNQSTVVSDLMRDRELQTDIVQGFRKQVVTLEEQLSEREAQDKARVKVDISKLENTLAERELEITSLKESEEEFTKYVNKLLVEKEELYTRTYDLQKELEKVNAELLEQQQQILERDRRIQEQLSNKKQQLQELINKSPPQTLTPGEVITCETVETAPKQNELNGHASDERISINSENTVEQTPLEVSQDNSPEGGHSNLGGEIQAATTILLLKPKRHRDHLRESSLMEGWVFIPDKPQSSRLTWKKQYAMVASKSITFYETESDKLSNNYLIYINLMKVLHAGPLHTSDYFAGDKNDIPNIFKIVYVEDEENSDSSETLNDNEHMFRPVTYKKPTDCGVCPSQLGHVFKNIPALECTRCYLKIHEEHLTEQASLPSCSVSATATELLVMTNNPEMLVLWVQQIQHKMKKLSRVHMAKSMDDLRSNRTTKESFLRDSRPNDLLPNKGFHSVEDVRTQTGLPPKASGNIGTLSTEPKQTPSQQSSLKNHPNTNESLSVGRSGHNKRFDTLPEKSFIPSEGYRLDPDFDKFTKYPVTRLKKPFDLLPPEVNIHRKEVHLDRQEFINIFGMEWEAFAMLPNWKQQNIKKKVGLF</sequence>
<dbReference type="GO" id="GO:1901888">
    <property type="term" value="P:regulation of cell junction assembly"/>
    <property type="evidence" value="ECO:0007669"/>
    <property type="project" value="TreeGrafter"/>
</dbReference>
<dbReference type="EMBL" id="OE179741">
    <property type="protein sequence ID" value="CAD7569622.1"/>
    <property type="molecule type" value="Genomic_DNA"/>
</dbReference>
<dbReference type="PANTHER" id="PTHR22988:SF73">
    <property type="entry name" value="RHO-ASSOCIATED PROTEIN KINASE"/>
    <property type="match status" value="1"/>
</dbReference>
<evidence type="ECO:0000256" key="5">
    <source>
        <dbReference type="SAM" id="MobiDB-lite"/>
    </source>
</evidence>
<feature type="compositionally biased region" description="Polar residues" evidence="5">
    <location>
        <begin position="1551"/>
        <end position="1581"/>
    </location>
</feature>
<evidence type="ECO:0000259" key="8">
    <source>
        <dbReference type="PROSITE" id="PS50081"/>
    </source>
</evidence>
<name>A0A7R9P4U8_TIMCA</name>
<dbReference type="PROSITE" id="PS51089">
    <property type="entry name" value="HP"/>
    <property type="match status" value="1"/>
</dbReference>
<dbReference type="SMART" id="SM00153">
    <property type="entry name" value="VHP"/>
    <property type="match status" value="1"/>
</dbReference>
<dbReference type="SUPFAM" id="SSF57889">
    <property type="entry name" value="Cysteine-rich domain"/>
    <property type="match status" value="1"/>
</dbReference>
<dbReference type="GO" id="GO:0005856">
    <property type="term" value="C:cytoskeleton"/>
    <property type="evidence" value="ECO:0007669"/>
    <property type="project" value="TreeGrafter"/>
</dbReference>
<feature type="coiled-coil region" evidence="4">
    <location>
        <begin position="1105"/>
        <end position="1221"/>
    </location>
</feature>
<gene>
    <name evidence="10" type="ORF">TCMB3V08_LOCUS2352</name>
</gene>
<feature type="domain" description="PH" evidence="7">
    <location>
        <begin position="1309"/>
        <end position="1493"/>
    </location>
</feature>
<feature type="coiled-coil region" evidence="4">
    <location>
        <begin position="881"/>
        <end position="1064"/>
    </location>
</feature>
<evidence type="ECO:0000259" key="9">
    <source>
        <dbReference type="PROSITE" id="PS51089"/>
    </source>
</evidence>
<dbReference type="InterPro" id="IPR011993">
    <property type="entry name" value="PH-like_dom_sf"/>
</dbReference>
<feature type="region of interest" description="Disordered" evidence="5">
    <location>
        <begin position="1503"/>
        <end position="1594"/>
    </location>
</feature>
<evidence type="ECO:0000256" key="3">
    <source>
        <dbReference type="ARBA" id="ARBA00022833"/>
    </source>
</evidence>
<dbReference type="Gene3D" id="3.30.60.20">
    <property type="match status" value="1"/>
</dbReference>
<dbReference type="InterPro" id="IPR050839">
    <property type="entry name" value="Rho-assoc_Ser/Thr_Kinase"/>
</dbReference>
<dbReference type="GO" id="GO:0000281">
    <property type="term" value="P:mitotic cytokinesis"/>
    <property type="evidence" value="ECO:0007669"/>
    <property type="project" value="TreeGrafter"/>
</dbReference>
<keyword evidence="4" id="KW-0175">Coiled coil</keyword>
<accession>A0A7R9P4U8</accession>
<reference evidence="10" key="1">
    <citation type="submission" date="2020-11" db="EMBL/GenBank/DDBJ databases">
        <authorList>
            <person name="Tran Van P."/>
        </authorList>
    </citation>
    <scope>NUCLEOTIDE SEQUENCE</scope>
</reference>
<keyword evidence="1" id="KW-0597">Phosphoprotein</keyword>
<dbReference type="Gene3D" id="1.10.950.10">
    <property type="entry name" value="Villin headpiece domain"/>
    <property type="match status" value="1"/>
</dbReference>
<feature type="coiled-coil region" evidence="4">
    <location>
        <begin position="65"/>
        <end position="127"/>
    </location>
</feature>
<dbReference type="Pfam" id="PF02209">
    <property type="entry name" value="VHP"/>
    <property type="match status" value="1"/>
</dbReference>
<feature type="compositionally biased region" description="Basic and acidic residues" evidence="5">
    <location>
        <begin position="1503"/>
        <end position="1523"/>
    </location>
</feature>
<feature type="coiled-coil region" evidence="4">
    <location>
        <begin position="376"/>
        <end position="459"/>
    </location>
</feature>
<dbReference type="GO" id="GO:0046872">
    <property type="term" value="F:metal ion binding"/>
    <property type="evidence" value="ECO:0007669"/>
    <property type="project" value="UniProtKB-KW"/>
</dbReference>
<keyword evidence="6" id="KW-0732">Signal</keyword>
<keyword evidence="3" id="KW-0862">Zinc</keyword>
<dbReference type="SMART" id="SM00109">
    <property type="entry name" value="C1"/>
    <property type="match status" value="1"/>
</dbReference>
<feature type="region of interest" description="Disordered" evidence="5">
    <location>
        <begin position="26"/>
        <end position="47"/>
    </location>
</feature>
<dbReference type="InterPro" id="IPR036886">
    <property type="entry name" value="Villin_headpiece_dom_sf"/>
</dbReference>
<feature type="region of interest" description="Disordered" evidence="5">
    <location>
        <begin position="1242"/>
        <end position="1284"/>
    </location>
</feature>
<keyword evidence="2" id="KW-0479">Metal-binding</keyword>
<feature type="coiled-coil region" evidence="4">
    <location>
        <begin position="163"/>
        <end position="211"/>
    </location>
</feature>
<dbReference type="InterPro" id="IPR001849">
    <property type="entry name" value="PH_domain"/>
</dbReference>
<dbReference type="GO" id="GO:0030866">
    <property type="term" value="P:cortical actin cytoskeleton organization"/>
    <property type="evidence" value="ECO:0007669"/>
    <property type="project" value="TreeGrafter"/>
</dbReference>
<dbReference type="PANTHER" id="PTHR22988">
    <property type="entry name" value="MYOTONIC DYSTROPHY S/T KINASE-RELATED"/>
    <property type="match status" value="1"/>
</dbReference>
<feature type="chain" id="PRO_5031343747" evidence="6">
    <location>
        <begin position="20"/>
        <end position="1675"/>
    </location>
</feature>
<evidence type="ECO:0000256" key="4">
    <source>
        <dbReference type="SAM" id="Coils"/>
    </source>
</evidence>
<feature type="signal peptide" evidence="6">
    <location>
        <begin position="1"/>
        <end position="19"/>
    </location>
</feature>
<dbReference type="InterPro" id="IPR046349">
    <property type="entry name" value="C1-like_sf"/>
</dbReference>
<dbReference type="GO" id="GO:0007266">
    <property type="term" value="P:Rho protein signal transduction"/>
    <property type="evidence" value="ECO:0007669"/>
    <property type="project" value="TreeGrafter"/>
</dbReference>
<evidence type="ECO:0000256" key="1">
    <source>
        <dbReference type="ARBA" id="ARBA00022553"/>
    </source>
</evidence>
<feature type="compositionally biased region" description="Polar residues" evidence="5">
    <location>
        <begin position="1257"/>
        <end position="1276"/>
    </location>
</feature>
<dbReference type="GO" id="GO:0003779">
    <property type="term" value="F:actin binding"/>
    <property type="evidence" value="ECO:0007669"/>
    <property type="project" value="InterPro"/>
</dbReference>
<dbReference type="Gene3D" id="2.30.29.30">
    <property type="entry name" value="Pleckstrin-homology domain (PH domain)/Phosphotyrosine-binding domain (PTB)"/>
    <property type="match status" value="1"/>
</dbReference>